<dbReference type="Pfam" id="PF06292">
    <property type="entry name" value="MUN"/>
    <property type="match status" value="1"/>
</dbReference>
<dbReference type="EMBL" id="VXBY01003529">
    <property type="protein sequence ID" value="NXP40661.1"/>
    <property type="molecule type" value="Genomic_DNA"/>
</dbReference>
<dbReference type="GO" id="GO:0061789">
    <property type="term" value="P:dense core granule priming"/>
    <property type="evidence" value="ECO:0007669"/>
    <property type="project" value="TreeGrafter"/>
</dbReference>
<dbReference type="PANTHER" id="PTHR10480:SF2">
    <property type="entry name" value="PROTEIN UNC-13 HOMOLOG C"/>
    <property type="match status" value="1"/>
</dbReference>
<dbReference type="InterPro" id="IPR010439">
    <property type="entry name" value="MUN_dom"/>
</dbReference>
<dbReference type="CDD" id="cd08395">
    <property type="entry name" value="C2C_Munc13"/>
    <property type="match status" value="1"/>
</dbReference>
<evidence type="ECO:0000313" key="4">
    <source>
        <dbReference type="EMBL" id="NXP40661.1"/>
    </source>
</evidence>
<dbReference type="Gene3D" id="2.60.40.150">
    <property type="entry name" value="C2 domain"/>
    <property type="match status" value="1"/>
</dbReference>
<dbReference type="InterPro" id="IPR014772">
    <property type="entry name" value="Munc13_dom-2"/>
</dbReference>
<evidence type="ECO:0000256" key="1">
    <source>
        <dbReference type="ARBA" id="ARBA00022483"/>
    </source>
</evidence>
<dbReference type="GO" id="GO:0016082">
    <property type="term" value="P:synaptic vesicle priming"/>
    <property type="evidence" value="ECO:0007669"/>
    <property type="project" value="TreeGrafter"/>
</dbReference>
<dbReference type="InterPro" id="IPR000008">
    <property type="entry name" value="C2_dom"/>
</dbReference>
<dbReference type="GO" id="GO:0016081">
    <property type="term" value="P:synaptic vesicle docking"/>
    <property type="evidence" value="ECO:0007669"/>
    <property type="project" value="TreeGrafter"/>
</dbReference>
<dbReference type="InterPro" id="IPR027080">
    <property type="entry name" value="Unc-13"/>
</dbReference>
<dbReference type="GO" id="GO:0099525">
    <property type="term" value="P:presynaptic dense core vesicle exocytosis"/>
    <property type="evidence" value="ECO:0007669"/>
    <property type="project" value="TreeGrafter"/>
</dbReference>
<keyword evidence="1" id="KW-0268">Exocytosis</keyword>
<dbReference type="GO" id="GO:0030672">
    <property type="term" value="C:synaptic vesicle membrane"/>
    <property type="evidence" value="ECO:0007669"/>
    <property type="project" value="TreeGrafter"/>
</dbReference>
<gene>
    <name evidence="4" type="primary">Unc13c_2</name>
    <name evidence="4" type="ORF">LEILUT_R01305</name>
</gene>
<sequence length="363" mass="40302">LFYSSLSVSAKICEKTVLKRVLKELWKLVLNKIEKQIVLPPLTDQTVSVPGHCVALWWLSLVQPACSELGPQMIFSAAKDLGQLSKLKDHVIREEAKSLTLRQCAIMDVALVTIKQYFHAGGSGLKKNFLEKSPDLQSLKYALSLYTQTTDTLIKKFIATQTSQSQTANNSVGEISVQVDVSTHPGTGQTANNSVGEISVQVDVSTHPGTGEHKVTVKVVAINNLNWQTTAMFRPFVEVCILGPKLSDKKRKHGTKTKSNTWSPKYNETFQFLLSNEDKPGAYELHVSVKDYCFAREDRVIGMTVIQLGAIADRAGPAWYPLLRSIAVDETGLTILRILSQRNNDEVAKEFVRLKTETRSAEE</sequence>
<protein>
    <submittedName>
        <fullName evidence="4">UN13C protein</fullName>
    </submittedName>
</protein>
<dbReference type="GO" id="GO:0098831">
    <property type="term" value="C:presynaptic active zone cytoplasmic component"/>
    <property type="evidence" value="ECO:0007669"/>
    <property type="project" value="TreeGrafter"/>
</dbReference>
<keyword evidence="5" id="KW-1185">Reference proteome</keyword>
<name>A0A7L2A0K0_LEILU</name>
<dbReference type="GO" id="GO:0019992">
    <property type="term" value="F:diacylglycerol binding"/>
    <property type="evidence" value="ECO:0007669"/>
    <property type="project" value="InterPro"/>
</dbReference>
<feature type="domain" description="MHD2" evidence="3">
    <location>
        <begin position="1"/>
        <end position="157"/>
    </location>
</feature>
<dbReference type="SMART" id="SM00239">
    <property type="entry name" value="C2"/>
    <property type="match status" value="1"/>
</dbReference>
<dbReference type="GO" id="GO:0031594">
    <property type="term" value="C:neuromuscular junction"/>
    <property type="evidence" value="ECO:0007669"/>
    <property type="project" value="TreeGrafter"/>
</dbReference>
<reference evidence="4 5" key="1">
    <citation type="submission" date="2019-09" db="EMBL/GenBank/DDBJ databases">
        <title>Bird 10,000 Genomes (B10K) Project - Family phase.</title>
        <authorList>
            <person name="Zhang G."/>
        </authorList>
    </citation>
    <scope>NUCLEOTIDE SEQUENCE [LARGE SCALE GENOMIC DNA]</scope>
    <source>
        <strain evidence="4">B10K-DU-002-43</strain>
        <tissue evidence="4">Muscle</tissue>
    </source>
</reference>
<dbReference type="PANTHER" id="PTHR10480">
    <property type="entry name" value="PROTEIN UNC-13 HOMOLOG"/>
    <property type="match status" value="1"/>
</dbReference>
<dbReference type="GO" id="GO:0005516">
    <property type="term" value="F:calmodulin binding"/>
    <property type="evidence" value="ECO:0007669"/>
    <property type="project" value="TreeGrafter"/>
</dbReference>
<dbReference type="FunFam" id="2.60.40.150:FF:000014">
    <property type="entry name" value="protein unc-13 homolog B"/>
    <property type="match status" value="1"/>
</dbReference>
<dbReference type="Proteomes" id="UP000524007">
    <property type="component" value="Unassembled WGS sequence"/>
</dbReference>
<organism evidence="4 5">
    <name type="scientific">Leiothrix lutea</name>
    <name type="common">Red-billed leiothrix</name>
    <name type="synonym">Sylvia lutea</name>
    <dbReference type="NCBI Taxonomy" id="36275"/>
    <lineage>
        <taxon>Eukaryota</taxon>
        <taxon>Metazoa</taxon>
        <taxon>Chordata</taxon>
        <taxon>Craniata</taxon>
        <taxon>Vertebrata</taxon>
        <taxon>Euteleostomi</taxon>
        <taxon>Archelosauria</taxon>
        <taxon>Archosauria</taxon>
        <taxon>Dinosauria</taxon>
        <taxon>Saurischia</taxon>
        <taxon>Theropoda</taxon>
        <taxon>Coelurosauria</taxon>
        <taxon>Aves</taxon>
        <taxon>Neognathae</taxon>
        <taxon>Neoaves</taxon>
        <taxon>Telluraves</taxon>
        <taxon>Australaves</taxon>
        <taxon>Passeriformes</taxon>
        <taxon>Sylvioidea</taxon>
        <taxon>Leiothrichidae</taxon>
        <taxon>Leiothrix</taxon>
    </lineage>
</organism>
<evidence type="ECO:0000313" key="5">
    <source>
        <dbReference type="Proteomes" id="UP000524007"/>
    </source>
</evidence>
<dbReference type="GO" id="GO:0017075">
    <property type="term" value="F:syntaxin-1 binding"/>
    <property type="evidence" value="ECO:0007669"/>
    <property type="project" value="TreeGrafter"/>
</dbReference>
<feature type="domain" description="C2" evidence="2">
    <location>
        <begin position="194"/>
        <end position="320"/>
    </location>
</feature>
<dbReference type="GO" id="GO:0043195">
    <property type="term" value="C:terminal bouton"/>
    <property type="evidence" value="ECO:0007669"/>
    <property type="project" value="TreeGrafter"/>
</dbReference>
<dbReference type="PROSITE" id="PS50004">
    <property type="entry name" value="C2"/>
    <property type="match status" value="1"/>
</dbReference>
<feature type="non-terminal residue" evidence="4">
    <location>
        <position position="1"/>
    </location>
</feature>
<dbReference type="InterPro" id="IPR035892">
    <property type="entry name" value="C2_domain_sf"/>
</dbReference>
<accession>A0A7L2A0K0</accession>
<evidence type="ECO:0000259" key="2">
    <source>
        <dbReference type="PROSITE" id="PS50004"/>
    </source>
</evidence>
<dbReference type="AlphaFoldDB" id="A0A7L2A0K0"/>
<feature type="non-terminal residue" evidence="4">
    <location>
        <position position="363"/>
    </location>
</feature>
<comment type="caution">
    <text evidence="4">The sequence shown here is derived from an EMBL/GenBank/DDBJ whole genome shotgun (WGS) entry which is preliminary data.</text>
</comment>
<dbReference type="GO" id="GO:0042734">
    <property type="term" value="C:presynaptic membrane"/>
    <property type="evidence" value="ECO:0007669"/>
    <property type="project" value="TreeGrafter"/>
</dbReference>
<proteinExistence type="predicted"/>
<dbReference type="GO" id="GO:0035249">
    <property type="term" value="P:synaptic transmission, glutamatergic"/>
    <property type="evidence" value="ECO:0007669"/>
    <property type="project" value="TreeGrafter"/>
</dbReference>
<dbReference type="PROSITE" id="PS51259">
    <property type="entry name" value="MHD2"/>
    <property type="match status" value="1"/>
</dbReference>
<dbReference type="Gene3D" id="1.20.58.1100">
    <property type="match status" value="1"/>
</dbReference>
<evidence type="ECO:0000259" key="3">
    <source>
        <dbReference type="PROSITE" id="PS51259"/>
    </source>
</evidence>
<dbReference type="Pfam" id="PF00168">
    <property type="entry name" value="C2"/>
    <property type="match status" value="1"/>
</dbReference>
<dbReference type="SUPFAM" id="SSF49562">
    <property type="entry name" value="C2 domain (Calcium/lipid-binding domain, CaLB)"/>
    <property type="match status" value="1"/>
</dbReference>